<dbReference type="Pfam" id="PF04403">
    <property type="entry name" value="PqiA"/>
    <property type="match status" value="1"/>
</dbReference>
<keyword evidence="1" id="KW-1133">Transmembrane helix</keyword>
<evidence type="ECO:0000313" key="3">
    <source>
        <dbReference type="Proteomes" id="UP000185766"/>
    </source>
</evidence>
<dbReference type="RefSeq" id="WP_074869848.1">
    <property type="nucleotide sequence ID" value="NZ_FOAS01000015.1"/>
</dbReference>
<evidence type="ECO:0000313" key="2">
    <source>
        <dbReference type="EMBL" id="SEL60177.1"/>
    </source>
</evidence>
<dbReference type="STRING" id="1429083.GCA_001885685_01139"/>
<keyword evidence="1" id="KW-0472">Membrane</keyword>
<dbReference type="EMBL" id="FOAS01000015">
    <property type="protein sequence ID" value="SEL60177.1"/>
    <property type="molecule type" value="Genomic_DNA"/>
</dbReference>
<feature type="transmembrane region" description="Helical" evidence="1">
    <location>
        <begin position="61"/>
        <end position="85"/>
    </location>
</feature>
<dbReference type="Proteomes" id="UP000185766">
    <property type="component" value="Unassembled WGS sequence"/>
</dbReference>
<sequence length="229" mass="25796">MSESPPSPDALKQLAPEQLVICHECDLLMAKMHLADGEKAQCPRCGFELYHHQANMLTRSLALVLAALLLFVPANFMPIMSLGLLGQHNNETVWSAVLALYQSEMALVALIVFLSSMLIPLLKLLCQGWVLLTLQLKLPAGFALWLYRIYHQMREWGMLEVYMFGVLVSIVKMVDLGDLSMGVGLVCFIGLLVCQIWLEATMSEHQVWEMLDELRTEQQVDEVMDEACD</sequence>
<name>A0A1H7RLA0_9GAMM</name>
<reference evidence="2 3" key="1">
    <citation type="submission" date="2016-10" db="EMBL/GenBank/DDBJ databases">
        <authorList>
            <person name="de Groot N.N."/>
        </authorList>
    </citation>
    <scope>NUCLEOTIDE SEQUENCE [LARGE SCALE GENOMIC DNA]</scope>
    <source>
        <strain evidence="2 3">JCM 19513</strain>
    </source>
</reference>
<feature type="transmembrane region" description="Helical" evidence="1">
    <location>
        <begin position="181"/>
        <end position="198"/>
    </location>
</feature>
<organism evidence="2 3">
    <name type="scientific">Atopomonas hussainii</name>
    <dbReference type="NCBI Taxonomy" id="1429083"/>
    <lineage>
        <taxon>Bacteria</taxon>
        <taxon>Pseudomonadati</taxon>
        <taxon>Pseudomonadota</taxon>
        <taxon>Gammaproteobacteria</taxon>
        <taxon>Pseudomonadales</taxon>
        <taxon>Pseudomonadaceae</taxon>
        <taxon>Atopomonas</taxon>
    </lineage>
</organism>
<accession>A0A1H7RLA0</accession>
<keyword evidence="1" id="KW-0812">Transmembrane</keyword>
<feature type="transmembrane region" description="Helical" evidence="1">
    <location>
        <begin position="129"/>
        <end position="150"/>
    </location>
</feature>
<proteinExistence type="predicted"/>
<evidence type="ECO:0000256" key="1">
    <source>
        <dbReference type="SAM" id="Phobius"/>
    </source>
</evidence>
<protein>
    <submittedName>
        <fullName evidence="2">Paraquat-inducible protein A</fullName>
    </submittedName>
</protein>
<dbReference type="InterPro" id="IPR007498">
    <property type="entry name" value="PqiA-like"/>
</dbReference>
<gene>
    <name evidence="2" type="ORF">SAMN05216214_11511</name>
</gene>
<keyword evidence="3" id="KW-1185">Reference proteome</keyword>
<dbReference type="AlphaFoldDB" id="A0A1H7RLA0"/>